<feature type="region of interest" description="Disordered" evidence="1">
    <location>
        <begin position="1284"/>
        <end position="1312"/>
    </location>
</feature>
<keyword evidence="2" id="KW-0472">Membrane</keyword>
<organism evidence="3 4">
    <name type="scientific">Artemia franciscana</name>
    <name type="common">Brine shrimp</name>
    <name type="synonym">Artemia sanfranciscana</name>
    <dbReference type="NCBI Taxonomy" id="6661"/>
    <lineage>
        <taxon>Eukaryota</taxon>
        <taxon>Metazoa</taxon>
        <taxon>Ecdysozoa</taxon>
        <taxon>Arthropoda</taxon>
        <taxon>Crustacea</taxon>
        <taxon>Branchiopoda</taxon>
        <taxon>Anostraca</taxon>
        <taxon>Artemiidae</taxon>
        <taxon>Artemia</taxon>
    </lineage>
</organism>
<feature type="compositionally biased region" description="Basic and acidic residues" evidence="1">
    <location>
        <begin position="1191"/>
        <end position="1213"/>
    </location>
</feature>
<accession>A0AA88I7B6</accession>
<feature type="compositionally biased region" description="Polar residues" evidence="1">
    <location>
        <begin position="1153"/>
        <end position="1170"/>
    </location>
</feature>
<keyword evidence="2" id="KW-1133">Transmembrane helix</keyword>
<dbReference type="Proteomes" id="UP001187531">
    <property type="component" value="Unassembled WGS sequence"/>
</dbReference>
<comment type="caution">
    <text evidence="3">The sequence shown here is derived from an EMBL/GenBank/DDBJ whole genome shotgun (WGS) entry which is preliminary data.</text>
</comment>
<sequence length="1943" mass="219736">MTLSTFKKSTAGNTGEMTSYTRITCLDTPERPARWKKTKIKCSSSQWTKWAMSRSRPNSPIRPPTTYVWEDIRRSRSRGGYPWTHLDKNQLPEAIDPEVILQGDDALYRSLSSSPVPLDYPIHRHNRSISYSSSDNNPELQALSYTSSQTRNNASLADSLNSEYHVMAGIGVKDRMEADRQEEDEIQRDKREALLSEQISKTEGAEGNDQTVQQQVQAFIEDLPSEEELPDYVIAYLSQRTDDDSLPEHILEYLQDRVVKLQKEEQEQREKKDDEEDVTKLEDSFSEELPEFVKAYLLNRQDDDSLPENILQYLQKESERIKLEDSDELELVEQTLRNIDRNQFSSYNDHYPQEIQPEEIVSDPFDQMFAKTNKAENPTSEKLAIYSTESVREDKDQVEPEKKRRFGNNVKEAMRSISVPTLDGFSSIKRSVQKVNAETMKKLKPPKLKRTQSPSPIRQRIGEGFSRVKKRFSSLTHGKEKIQSKMEIDVEDGYEPIAHPSLVPFQMTTYESEDQIPKVYGLGKAALHVPGENFGSKQEDEEVVDKGISKYADEISTVEEFEEEEKQKGVGNDLEQIERKILNKPKAAGVLSKGKCMWNNTTAKSGDALKTAATKSKDAFAATANRSKTAINKSKSLLQNTAVKSKEVIKTTGEKLKLKMQKKPDKIPTLDAEDSLEGTSSAIFDVESPLDNLISETNCQKDIDAHEVPSFSCDVVYSTPKSNQPVKNLTFEISDTSEDFSNYFQRSQTIVDPPVNRALSNSDYLNYDPELCLEESLLADQGEHNEEIIEPKEAVVDKRCGEKMNNEDTSLAAVDFETKETQQILENSQNSMAKEGKFSKGDLKDVPQRNETIEKPVRKSKLLSKISQIAVTIGHGNDDTTMEPQITNTVVKENLEEETSDKGILSQSLSHPERHPKIISTDGPPDVIESGECYSINEETQKTLRPIRSKKSRTLSDENCRVKTPLEMKNSFPVDVSHYSIPKTIDVDIETFNEKIKAAMHSEEDYNIRTINPGRPSRSRAKKKTAFMSTTTDIYQNIPLRKRKSFSRDLPNVLNSNNALSEEAPSTLPRKKVRIPKEPYHSHLNTLDSASIAQSITTFPRRKKNVSKTARENEENIASISTFPRQKRKNKIKPENEANKSTKQLREIKDPNESIQLDASKTILNDSLQENKGKPATLPRRRKGSQSSKSTGEKPTESSEKQLSENIKEKSDVSKSLFDTDNDRDHCAIHKKESLEKVPCLSPEDLRVVPEGDESSQTNRVKWTEVKNPVSAVDDGYGYAVITKVGQQKKKKPPRPPPPVPDDQSEQYEYPICPSRRPVTEIYCTVPRRRKHTKPTDSQFESSFCTLRPERPRRRSSEEKKQSTSNPCENDHIEELQSREIVDRMNKRPLPPLPRSKKKREKIGFDNGSDRDSASDIALVSEDDQNRNIRPCPMSTIISNEWNQENAENVQTGKFSFSLSCSTIPVSELAQDRSQAEKSEYGKRDTFSTHGVSPCDNCITMDVKYSNQKPSKAVGIPSTEDYGVIIEQQTLPSVEPDRKLILNGESTESTSSFPVENVESEVTKNIFGQPTINSNLTSPVFEYSDIRSDPIDLDPDSYSSLAYNSSREKGQQLHEIMNEVENNLETHINKGIEDKIILISPRTTQKESFTPIDEVSISIQTEPSIEFEPLVNMMSRPSQDSERVENFKTEEAVGIQSNIQNSDIRFPLSIPINVPEIPPIQVDLPQKMRLSELEVDRLTVGCLSARSVSTEDITSNSIQVNQIQSLEALNVTVAVDPSTIHLQVPEIPPQHVVHVYERSETPVSAEVIKLKNTQDDHESKEAFSKPPSNFSSLRAPSEPLNPTVRELATQLATTSARELGSMAAEAVTTVSSASQLVLRNIVEGMWSRVNEYLEDRGIFLDTKEQDSSKILMVCLLLLVLFVIFFGMRVPRGPRWEYYLPPNY</sequence>
<feature type="region of interest" description="Disordered" evidence="1">
    <location>
        <begin position="897"/>
        <end position="927"/>
    </location>
</feature>
<dbReference type="EMBL" id="JAVRJZ010000008">
    <property type="protein sequence ID" value="KAK2719641.1"/>
    <property type="molecule type" value="Genomic_DNA"/>
</dbReference>
<feature type="compositionally biased region" description="Basic and acidic residues" evidence="1">
    <location>
        <begin position="1402"/>
        <end position="1414"/>
    </location>
</feature>
<gene>
    <name evidence="3" type="ORF">QYM36_005204</name>
</gene>
<feature type="compositionally biased region" description="Basic and acidic residues" evidence="1">
    <location>
        <begin position="264"/>
        <end position="283"/>
    </location>
</feature>
<dbReference type="EMBL" id="JAVRJZ010000008">
    <property type="protein sequence ID" value="KAK2719643.1"/>
    <property type="molecule type" value="Genomic_DNA"/>
</dbReference>
<dbReference type="EMBL" id="JAVRJZ010000008">
    <property type="protein sequence ID" value="KAK2719642.1"/>
    <property type="molecule type" value="Genomic_DNA"/>
</dbReference>
<evidence type="ECO:0000256" key="1">
    <source>
        <dbReference type="SAM" id="MobiDB-lite"/>
    </source>
</evidence>
<name>A0AA88I7B6_ARTSF</name>
<feature type="compositionally biased region" description="Polar residues" evidence="1">
    <location>
        <begin position="1336"/>
        <end position="1345"/>
    </location>
</feature>
<feature type="region of interest" description="Disordered" evidence="1">
    <location>
        <begin position="264"/>
        <end position="284"/>
    </location>
</feature>
<feature type="compositionally biased region" description="Basic and acidic residues" evidence="1">
    <location>
        <begin position="1132"/>
        <end position="1152"/>
    </location>
</feature>
<evidence type="ECO:0000313" key="3">
    <source>
        <dbReference type="EMBL" id="KAK2719641.1"/>
    </source>
</evidence>
<keyword evidence="4" id="KW-1185">Reference proteome</keyword>
<feature type="compositionally biased region" description="Basic and acidic residues" evidence="1">
    <location>
        <begin position="1813"/>
        <end position="1823"/>
    </location>
</feature>
<protein>
    <submittedName>
        <fullName evidence="3">Uncharacterized protein</fullName>
    </submittedName>
</protein>
<feature type="transmembrane region" description="Helical" evidence="2">
    <location>
        <begin position="1910"/>
        <end position="1927"/>
    </location>
</feature>
<proteinExistence type="predicted"/>
<feature type="region of interest" description="Disordered" evidence="1">
    <location>
        <begin position="1813"/>
        <end position="1838"/>
    </location>
</feature>
<evidence type="ECO:0000256" key="2">
    <source>
        <dbReference type="SAM" id="Phobius"/>
    </source>
</evidence>
<keyword evidence="2" id="KW-0812">Transmembrane</keyword>
<feature type="region of interest" description="Disordered" evidence="1">
    <location>
        <begin position="1099"/>
        <end position="1217"/>
    </location>
</feature>
<feature type="compositionally biased region" description="Basic and acidic residues" evidence="1">
    <location>
        <begin position="1369"/>
        <end position="1386"/>
    </location>
</feature>
<evidence type="ECO:0000313" key="4">
    <source>
        <dbReference type="Proteomes" id="UP001187531"/>
    </source>
</evidence>
<reference evidence="3" key="1">
    <citation type="submission" date="2023-07" db="EMBL/GenBank/DDBJ databases">
        <title>Chromosome-level genome assembly of Artemia franciscana.</title>
        <authorList>
            <person name="Jo E."/>
        </authorList>
    </citation>
    <scope>NUCLEOTIDE SEQUENCE</scope>
    <source>
        <tissue evidence="3">Whole body</tissue>
    </source>
</reference>
<feature type="region of interest" description="Disordered" evidence="1">
    <location>
        <begin position="1329"/>
        <end position="1418"/>
    </location>
</feature>